<dbReference type="PANTHER" id="PTHR30008">
    <property type="entry name" value="EXODEOXYRIBONUCLEASE 7 LARGE SUBUNIT"/>
    <property type="match status" value="1"/>
</dbReference>
<dbReference type="RefSeq" id="WP_141459573.1">
    <property type="nucleotide sequence ID" value="NZ_CP038141.1"/>
</dbReference>
<keyword evidence="2" id="KW-1133">Transmembrane helix</keyword>
<sequence length="346" mass="38690">MDAFPRRYRSDSAGMHEDSASMPVLTPEQVQELFSARLDEMCMHFDEWKFPLAVSGQIGEIVPNTYRKYYQLPLIDHKTGVSVPLEVNKSLVSGADIRSGDHVRVIGALKARNSRGNIVLRFEVFHLEAYEAGYVKKKRDETLALDFLRELKTEFHAYPEVRDPKIFLIHSAASNALVVEDFLQALGGVWRSDRVRALGVPMNDPQRIADAVASCRENLLVIIRGGGDASEFVVFEQPEVLTALASCPAHRILGLGHSANRTLAERVVDYSATTPADAGHYIRRMSGRIWQRQEEARDQAEEIAALRESVTVASQPVVQPWGRYIKIALISLVLGCILCLILQKIL</sequence>
<dbReference type="GO" id="GO:0008855">
    <property type="term" value="F:exodeoxyribonuclease VII activity"/>
    <property type="evidence" value="ECO:0007669"/>
    <property type="project" value="InterPro"/>
</dbReference>
<proteinExistence type="predicted"/>
<dbReference type="OrthoDB" id="7258708at2"/>
<dbReference type="GO" id="GO:0006308">
    <property type="term" value="P:DNA catabolic process"/>
    <property type="evidence" value="ECO:0007669"/>
    <property type="project" value="InterPro"/>
</dbReference>
<dbReference type="EMBL" id="CP038141">
    <property type="protein sequence ID" value="QDH16530.1"/>
    <property type="molecule type" value="Genomic_DNA"/>
</dbReference>
<feature type="transmembrane region" description="Helical" evidence="2">
    <location>
        <begin position="324"/>
        <end position="342"/>
    </location>
</feature>
<evidence type="ECO:0000313" key="5">
    <source>
        <dbReference type="Proteomes" id="UP000316313"/>
    </source>
</evidence>
<name>A0A4Y6UI92_9PROT</name>
<evidence type="ECO:0000313" key="4">
    <source>
        <dbReference type="EMBL" id="QDH16530.1"/>
    </source>
</evidence>
<dbReference type="InterPro" id="IPR020579">
    <property type="entry name" value="Exonuc_VII_lsu_C"/>
</dbReference>
<evidence type="ECO:0000256" key="2">
    <source>
        <dbReference type="SAM" id="Phobius"/>
    </source>
</evidence>
<dbReference type="Proteomes" id="UP000316313">
    <property type="component" value="Chromosome"/>
</dbReference>
<evidence type="ECO:0000256" key="1">
    <source>
        <dbReference type="SAM" id="MobiDB-lite"/>
    </source>
</evidence>
<dbReference type="AlphaFoldDB" id="A0A4Y6UI92"/>
<evidence type="ECO:0000259" key="3">
    <source>
        <dbReference type="Pfam" id="PF02601"/>
    </source>
</evidence>
<reference evidence="4 5" key="1">
    <citation type="submission" date="2019-03" db="EMBL/GenBank/DDBJ databases">
        <title>The complete genome sequence of Swingsia samuiensis NBRC107927(T).</title>
        <authorList>
            <person name="Chua K.-O."/>
            <person name="Chan K.-G."/>
            <person name="See-Too W.-S."/>
        </authorList>
    </citation>
    <scope>NUCLEOTIDE SEQUENCE [LARGE SCALE GENOMIC DNA]</scope>
    <source>
        <strain evidence="4 5">AH83</strain>
    </source>
</reference>
<keyword evidence="2" id="KW-0472">Membrane</keyword>
<gene>
    <name evidence="4" type="ORF">E3D00_02280</name>
</gene>
<dbReference type="KEGG" id="ssam:E3D00_02280"/>
<dbReference type="PANTHER" id="PTHR30008:SF0">
    <property type="entry name" value="EXODEOXYRIBONUCLEASE 7 LARGE SUBUNIT"/>
    <property type="match status" value="1"/>
</dbReference>
<dbReference type="InterPro" id="IPR003753">
    <property type="entry name" value="Exonuc_VII_L"/>
</dbReference>
<organism evidence="4 5">
    <name type="scientific">Swingsia samuiensis</name>
    <dbReference type="NCBI Taxonomy" id="1293412"/>
    <lineage>
        <taxon>Bacteria</taxon>
        <taxon>Pseudomonadati</taxon>
        <taxon>Pseudomonadota</taxon>
        <taxon>Alphaproteobacteria</taxon>
        <taxon>Acetobacterales</taxon>
        <taxon>Acetobacteraceae</taxon>
        <taxon>Swingsia</taxon>
    </lineage>
</organism>
<dbReference type="GO" id="GO:0009318">
    <property type="term" value="C:exodeoxyribonuclease VII complex"/>
    <property type="evidence" value="ECO:0007669"/>
    <property type="project" value="InterPro"/>
</dbReference>
<accession>A0A4Y6UI92</accession>
<protein>
    <submittedName>
        <fullName evidence="4">Exodeoxyribonuclease VII large subunit</fullName>
    </submittedName>
</protein>
<dbReference type="Pfam" id="PF02601">
    <property type="entry name" value="Exonuc_VII_L"/>
    <property type="match status" value="1"/>
</dbReference>
<feature type="domain" description="Exonuclease VII large subunit C-terminal" evidence="3">
    <location>
        <begin position="178"/>
        <end position="302"/>
    </location>
</feature>
<keyword evidence="2" id="KW-0812">Transmembrane</keyword>
<keyword evidence="5" id="KW-1185">Reference proteome</keyword>
<feature type="compositionally biased region" description="Basic and acidic residues" evidence="1">
    <location>
        <begin position="1"/>
        <end position="19"/>
    </location>
</feature>
<feature type="region of interest" description="Disordered" evidence="1">
    <location>
        <begin position="1"/>
        <end position="21"/>
    </location>
</feature>